<dbReference type="InterPro" id="IPR029069">
    <property type="entry name" value="HotDog_dom_sf"/>
</dbReference>
<sequence>MPSNDSTLDARIRESFAKQGLMQTLGATIVEVAPGAVTIALAASPSISQQHGFVHAGAVASIADTAAGYAALTLMPPTAGVLTVEFKINLMAPAKGDTILARGRVVKSGRTITVSQTEVVAVSSGEEKTVALLVATMMCIEGRAGIAN</sequence>
<dbReference type="RefSeq" id="WP_394828981.1">
    <property type="nucleotide sequence ID" value="NZ_CP089984.1"/>
</dbReference>
<evidence type="ECO:0000256" key="1">
    <source>
        <dbReference type="ARBA" id="ARBA00022801"/>
    </source>
</evidence>
<evidence type="ECO:0000256" key="3">
    <source>
        <dbReference type="ARBA" id="ARBA00036002"/>
    </source>
</evidence>
<comment type="catalytic activity">
    <reaction evidence="3">
        <text>a long-chain fatty acyl-CoA + H2O = a long-chain fatty acid + CoA + H(+)</text>
        <dbReference type="Rhea" id="RHEA:67680"/>
        <dbReference type="ChEBI" id="CHEBI:15377"/>
        <dbReference type="ChEBI" id="CHEBI:15378"/>
        <dbReference type="ChEBI" id="CHEBI:57287"/>
        <dbReference type="ChEBI" id="CHEBI:57560"/>
        <dbReference type="ChEBI" id="CHEBI:83139"/>
    </reaction>
</comment>
<evidence type="ECO:0000256" key="7">
    <source>
        <dbReference type="ARBA" id="ARBA00048062"/>
    </source>
</evidence>
<comment type="catalytic activity">
    <reaction evidence="7">
        <text>a medium-chain fatty acyl-CoA + H2O = a medium-chain fatty acid + CoA + H(+)</text>
        <dbReference type="Rhea" id="RHEA:68184"/>
        <dbReference type="ChEBI" id="CHEBI:15377"/>
        <dbReference type="ChEBI" id="CHEBI:15378"/>
        <dbReference type="ChEBI" id="CHEBI:57287"/>
        <dbReference type="ChEBI" id="CHEBI:59558"/>
        <dbReference type="ChEBI" id="CHEBI:90546"/>
    </reaction>
</comment>
<evidence type="ECO:0000256" key="2">
    <source>
        <dbReference type="ARBA" id="ARBA00035880"/>
    </source>
</evidence>
<evidence type="ECO:0000259" key="8">
    <source>
        <dbReference type="Pfam" id="PF03061"/>
    </source>
</evidence>
<protein>
    <recommendedName>
        <fullName evidence="6">Medium/long-chain acyl-CoA thioesterase YigI</fullName>
        <ecNumber evidence="5">3.1.2.20</ecNumber>
    </recommendedName>
</protein>
<evidence type="ECO:0000256" key="6">
    <source>
        <dbReference type="ARBA" id="ARBA00040062"/>
    </source>
</evidence>
<feature type="domain" description="Thioesterase" evidence="8">
    <location>
        <begin position="51"/>
        <end position="123"/>
    </location>
</feature>
<gene>
    <name evidence="9" type="ORF">LZC94_19285</name>
</gene>
<dbReference type="NCBIfam" id="TIGR00369">
    <property type="entry name" value="unchar_dom_1"/>
    <property type="match status" value="1"/>
</dbReference>
<dbReference type="EC" id="3.1.2.20" evidence="5"/>
<dbReference type="Pfam" id="PF03061">
    <property type="entry name" value="4HBT"/>
    <property type="match status" value="1"/>
</dbReference>
<evidence type="ECO:0000256" key="5">
    <source>
        <dbReference type="ARBA" id="ARBA00038894"/>
    </source>
</evidence>
<accession>A0ABZ2MA32</accession>
<dbReference type="InterPro" id="IPR003736">
    <property type="entry name" value="PAAI_dom"/>
</dbReference>
<proteinExistence type="inferred from homology"/>
<dbReference type="InterPro" id="IPR006683">
    <property type="entry name" value="Thioestr_dom"/>
</dbReference>
<evidence type="ECO:0000256" key="4">
    <source>
        <dbReference type="ARBA" id="ARBA00038381"/>
    </source>
</evidence>
<dbReference type="Proteomes" id="UP001370348">
    <property type="component" value="Chromosome"/>
</dbReference>
<dbReference type="PANTHER" id="PTHR43240:SF20">
    <property type="entry name" value="MEDIUM_LONG-CHAIN ACYL-COA THIOESTERASE YIGI"/>
    <property type="match status" value="1"/>
</dbReference>
<dbReference type="SUPFAM" id="SSF54637">
    <property type="entry name" value="Thioesterase/thiol ester dehydrase-isomerase"/>
    <property type="match status" value="1"/>
</dbReference>
<evidence type="ECO:0000313" key="9">
    <source>
        <dbReference type="EMBL" id="WXB19361.1"/>
    </source>
</evidence>
<comment type="catalytic activity">
    <reaction evidence="2">
        <text>a fatty acyl-CoA + H2O = a fatty acid + CoA + H(+)</text>
        <dbReference type="Rhea" id="RHEA:16781"/>
        <dbReference type="ChEBI" id="CHEBI:15377"/>
        <dbReference type="ChEBI" id="CHEBI:15378"/>
        <dbReference type="ChEBI" id="CHEBI:28868"/>
        <dbReference type="ChEBI" id="CHEBI:57287"/>
        <dbReference type="ChEBI" id="CHEBI:77636"/>
        <dbReference type="EC" id="3.1.2.20"/>
    </reaction>
</comment>
<dbReference type="CDD" id="cd03443">
    <property type="entry name" value="PaaI_thioesterase"/>
    <property type="match status" value="1"/>
</dbReference>
<dbReference type="PANTHER" id="PTHR43240">
    <property type="entry name" value="1,4-DIHYDROXY-2-NAPHTHOYL-COA THIOESTERASE 1"/>
    <property type="match status" value="1"/>
</dbReference>
<keyword evidence="10" id="KW-1185">Reference proteome</keyword>
<reference evidence="9 10" key="1">
    <citation type="submission" date="2021-12" db="EMBL/GenBank/DDBJ databases">
        <title>Discovery of the Pendulisporaceae a myxobacterial family with distinct sporulation behavior and unique specialized metabolism.</title>
        <authorList>
            <person name="Garcia R."/>
            <person name="Popoff A."/>
            <person name="Bader C.D."/>
            <person name="Loehr J."/>
            <person name="Walesch S."/>
            <person name="Walt C."/>
            <person name="Boldt J."/>
            <person name="Bunk B."/>
            <person name="Haeckl F.J.F.P.J."/>
            <person name="Gunesch A.P."/>
            <person name="Birkelbach J."/>
            <person name="Nuebel U."/>
            <person name="Pietschmann T."/>
            <person name="Bach T."/>
            <person name="Mueller R."/>
        </authorList>
    </citation>
    <scope>NUCLEOTIDE SEQUENCE [LARGE SCALE GENOMIC DNA]</scope>
    <source>
        <strain evidence="9 10">MSr11954</strain>
    </source>
</reference>
<keyword evidence="1" id="KW-0378">Hydrolase</keyword>
<dbReference type="Gene3D" id="3.10.129.10">
    <property type="entry name" value="Hotdog Thioesterase"/>
    <property type="match status" value="1"/>
</dbReference>
<name>A0ABZ2MA32_9BACT</name>
<comment type="similarity">
    <text evidence="4">Belongs to the YigI thioesterase family.</text>
</comment>
<organism evidence="9 10">
    <name type="scientific">Pendulispora albinea</name>
    <dbReference type="NCBI Taxonomy" id="2741071"/>
    <lineage>
        <taxon>Bacteria</taxon>
        <taxon>Pseudomonadati</taxon>
        <taxon>Myxococcota</taxon>
        <taxon>Myxococcia</taxon>
        <taxon>Myxococcales</taxon>
        <taxon>Sorangiineae</taxon>
        <taxon>Pendulisporaceae</taxon>
        <taxon>Pendulispora</taxon>
    </lineage>
</organism>
<dbReference type="EMBL" id="CP089984">
    <property type="protein sequence ID" value="WXB19361.1"/>
    <property type="molecule type" value="Genomic_DNA"/>
</dbReference>
<evidence type="ECO:0000313" key="10">
    <source>
        <dbReference type="Proteomes" id="UP001370348"/>
    </source>
</evidence>